<protein>
    <submittedName>
        <fullName evidence="7">Helicase</fullName>
    </submittedName>
</protein>
<dbReference type="GO" id="GO:0000723">
    <property type="term" value="P:telomere maintenance"/>
    <property type="evidence" value="ECO:0007669"/>
    <property type="project" value="InterPro"/>
</dbReference>
<comment type="caution">
    <text evidence="7">The sequence shown here is derived from an EMBL/GenBank/DDBJ whole genome shotgun (WGS) entry which is preliminary data.</text>
</comment>
<evidence type="ECO:0000313" key="7">
    <source>
        <dbReference type="EMBL" id="TKX30672.1"/>
    </source>
</evidence>
<feature type="domain" description="AAA+ ATPase" evidence="6">
    <location>
        <begin position="10"/>
        <end position="319"/>
    </location>
</feature>
<evidence type="ECO:0000256" key="2">
    <source>
        <dbReference type="ARBA" id="ARBA00022801"/>
    </source>
</evidence>
<dbReference type="OrthoDB" id="9763659at2"/>
<evidence type="ECO:0000259" key="6">
    <source>
        <dbReference type="SMART" id="SM00382"/>
    </source>
</evidence>
<dbReference type="SMART" id="SM00382">
    <property type="entry name" value="AAA"/>
    <property type="match status" value="1"/>
</dbReference>
<keyword evidence="1" id="KW-0547">Nucleotide-binding</keyword>
<dbReference type="GO" id="GO:0016787">
    <property type="term" value="F:hydrolase activity"/>
    <property type="evidence" value="ECO:0007669"/>
    <property type="project" value="UniProtKB-KW"/>
</dbReference>
<keyword evidence="5" id="KW-0472">Membrane</keyword>
<name>A0A4V6DWC5_9BACT</name>
<dbReference type="InterPro" id="IPR027417">
    <property type="entry name" value="P-loop_NTPase"/>
</dbReference>
<keyword evidence="5" id="KW-0812">Transmembrane</keyword>
<keyword evidence="2" id="KW-0378">Hydrolase</keyword>
<feature type="transmembrane region" description="Helical" evidence="5">
    <location>
        <begin position="41"/>
        <end position="64"/>
    </location>
</feature>
<dbReference type="InterPro" id="IPR010285">
    <property type="entry name" value="DNA_helicase_pif1-like_DEAD"/>
</dbReference>
<dbReference type="Gene3D" id="2.30.30.940">
    <property type="match status" value="1"/>
</dbReference>
<dbReference type="EMBL" id="NXLZ01000008">
    <property type="protein sequence ID" value="TKX30672.1"/>
    <property type="molecule type" value="Genomic_DNA"/>
</dbReference>
<dbReference type="RefSeq" id="WP_137620778.1">
    <property type="nucleotide sequence ID" value="NZ_NXLZ01000008.1"/>
</dbReference>
<evidence type="ECO:0000256" key="1">
    <source>
        <dbReference type="ARBA" id="ARBA00022741"/>
    </source>
</evidence>
<dbReference type="Pfam" id="PF05970">
    <property type="entry name" value="PIF1"/>
    <property type="match status" value="1"/>
</dbReference>
<evidence type="ECO:0000256" key="5">
    <source>
        <dbReference type="SAM" id="Phobius"/>
    </source>
</evidence>
<dbReference type="CDD" id="cd18809">
    <property type="entry name" value="SF1_C_RecD"/>
    <property type="match status" value="1"/>
</dbReference>
<keyword evidence="5" id="KW-1133">Transmembrane helix</keyword>
<reference evidence="7 8" key="1">
    <citation type="submission" date="2018-05" db="EMBL/GenBank/DDBJ databases">
        <title>Novel Campyloabacter and Helicobacter Species and Strains.</title>
        <authorList>
            <person name="Mannion A.J."/>
            <person name="Shen Z."/>
            <person name="Fox J.G."/>
        </authorList>
    </citation>
    <scope>NUCLEOTIDE SEQUENCE [LARGE SCALE GENOMIC DNA]</scope>
    <source>
        <strain evidence="8">MIT17-664</strain>
    </source>
</reference>
<evidence type="ECO:0000256" key="4">
    <source>
        <dbReference type="ARBA" id="ARBA00022840"/>
    </source>
</evidence>
<organism evidence="7 8">
    <name type="scientific">Campylobacter estrildidarum</name>
    <dbReference type="NCBI Taxonomy" id="2510189"/>
    <lineage>
        <taxon>Bacteria</taxon>
        <taxon>Pseudomonadati</taxon>
        <taxon>Campylobacterota</taxon>
        <taxon>Epsilonproteobacteria</taxon>
        <taxon>Campylobacterales</taxon>
        <taxon>Campylobacteraceae</taxon>
        <taxon>Campylobacter</taxon>
    </lineage>
</organism>
<dbReference type="GO" id="GO:0005524">
    <property type="term" value="F:ATP binding"/>
    <property type="evidence" value="ECO:0007669"/>
    <property type="project" value="UniProtKB-KW"/>
</dbReference>
<evidence type="ECO:0000256" key="3">
    <source>
        <dbReference type="ARBA" id="ARBA00022806"/>
    </source>
</evidence>
<dbReference type="GO" id="GO:0003678">
    <property type="term" value="F:DNA helicase activity"/>
    <property type="evidence" value="ECO:0007669"/>
    <property type="project" value="InterPro"/>
</dbReference>
<sequence>MLDKLEKILVNDNVFLSGGAGVGKSFLTNNLMKAYRKKGKFVVALGSSALSAFNIGGITLHSFFCLGYCEDMMALSVFDRKQKEKIAKLNENLKKIDLIIIDEISMVSANIFEMIGFRIKNSRFDGKILVVGDFFQLPPVIKEKKETLFLNSYYAFSSFFWKDLNFKNVKLSQPKRTQNLEFYENLSLIRQGVLNEKIISQFRQMCINTKELEGLEDDYTLLCGINKKVNEINENKLNRLSTPLVSFKAKIQKEDKELEDSKLENWIKGLNILEDLKIKIGARIIFCINNWDKNYYNGEQGVVKDIIYDEDKIYISIMKNNGINITLEPYVFFMEEIEQNNGELIVNTLASVSQFPIKLAYAITIHKSQGMSIEKLVCDIDHIFENGQLYVALSRAINPDTLKIYFTKGVKFENYFTNILKFDPRVIDFYKDNAFLDLEFEDNIA</sequence>
<dbReference type="InterPro" id="IPR003840">
    <property type="entry name" value="DNA_helicase_dom"/>
</dbReference>
<keyword evidence="3 7" id="KW-0347">Helicase</keyword>
<dbReference type="Gene3D" id="3.40.50.300">
    <property type="entry name" value="P-loop containing nucleotide triphosphate hydrolases"/>
    <property type="match status" value="2"/>
</dbReference>
<dbReference type="SUPFAM" id="SSF52540">
    <property type="entry name" value="P-loop containing nucleoside triphosphate hydrolases"/>
    <property type="match status" value="2"/>
</dbReference>
<dbReference type="InterPro" id="IPR051055">
    <property type="entry name" value="PIF1_helicase"/>
</dbReference>
<keyword evidence="4" id="KW-0067">ATP-binding</keyword>
<dbReference type="AlphaFoldDB" id="A0A4V6DWC5"/>
<dbReference type="Pfam" id="PF02689">
    <property type="entry name" value="Herpes_Helicase"/>
    <property type="match status" value="1"/>
</dbReference>
<dbReference type="PANTHER" id="PTHR47642">
    <property type="entry name" value="ATP-DEPENDENT DNA HELICASE"/>
    <property type="match status" value="1"/>
</dbReference>
<evidence type="ECO:0000313" key="8">
    <source>
        <dbReference type="Proteomes" id="UP000308838"/>
    </source>
</evidence>
<keyword evidence="8" id="KW-1185">Reference proteome</keyword>
<gene>
    <name evidence="7" type="ORF">CQA69_05420</name>
</gene>
<accession>A0A4V6DWC5</accession>
<dbReference type="GO" id="GO:0006281">
    <property type="term" value="P:DNA repair"/>
    <property type="evidence" value="ECO:0007669"/>
    <property type="project" value="InterPro"/>
</dbReference>
<dbReference type="InterPro" id="IPR003593">
    <property type="entry name" value="AAA+_ATPase"/>
</dbReference>
<dbReference type="Proteomes" id="UP000308838">
    <property type="component" value="Unassembled WGS sequence"/>
</dbReference>
<proteinExistence type="predicted"/>